<evidence type="ECO:0000313" key="1">
    <source>
        <dbReference type="EMBL" id="CAB4153943.1"/>
    </source>
</evidence>
<protein>
    <submittedName>
        <fullName evidence="1">Uncharacterized protein</fullName>
    </submittedName>
</protein>
<gene>
    <name evidence="1" type="ORF">UFOVP634_39</name>
</gene>
<sequence>MQEKTKRKAKGLGDIVESITEVIKIKKCKGCENRKQWLNVHFPFNRPTILTDAQKELIETKPLQVYNEAFNSDITDESFTGGVKKAILKKLNKLAEYDNED</sequence>
<proteinExistence type="predicted"/>
<organism evidence="1">
    <name type="scientific">uncultured Caudovirales phage</name>
    <dbReference type="NCBI Taxonomy" id="2100421"/>
    <lineage>
        <taxon>Viruses</taxon>
        <taxon>Duplodnaviria</taxon>
        <taxon>Heunggongvirae</taxon>
        <taxon>Uroviricota</taxon>
        <taxon>Caudoviricetes</taxon>
        <taxon>Peduoviridae</taxon>
        <taxon>Maltschvirus</taxon>
        <taxon>Maltschvirus maltsch</taxon>
    </lineage>
</organism>
<dbReference type="EMBL" id="LR796598">
    <property type="protein sequence ID" value="CAB4153943.1"/>
    <property type="molecule type" value="Genomic_DNA"/>
</dbReference>
<reference evidence="1" key="1">
    <citation type="submission" date="2020-04" db="EMBL/GenBank/DDBJ databases">
        <authorList>
            <person name="Chiriac C."/>
            <person name="Salcher M."/>
            <person name="Ghai R."/>
            <person name="Kavagutti S V."/>
        </authorList>
    </citation>
    <scope>NUCLEOTIDE SEQUENCE</scope>
</reference>
<name>A0A6J5NA48_9CAUD</name>
<accession>A0A6J5NA48</accession>